<dbReference type="AlphaFoldDB" id="A0AA97M1D7"/>
<dbReference type="InterPro" id="IPR011009">
    <property type="entry name" value="Kinase-like_dom_sf"/>
</dbReference>
<feature type="domain" description="Aminoglycoside phosphotransferase" evidence="1">
    <location>
        <begin position="21"/>
        <end position="221"/>
    </location>
</feature>
<dbReference type="Proteomes" id="UP000265719">
    <property type="component" value="Chromosome"/>
</dbReference>
<dbReference type="SUPFAM" id="SSF56112">
    <property type="entry name" value="Protein kinase-like (PK-like)"/>
    <property type="match status" value="1"/>
</dbReference>
<dbReference type="Gene3D" id="1.20.58.840">
    <property type="match status" value="1"/>
</dbReference>
<protein>
    <submittedName>
        <fullName evidence="2">Phosphotransferase</fullName>
    </submittedName>
</protein>
<keyword evidence="3" id="KW-1185">Reference proteome</keyword>
<accession>A0AA97M1D7</accession>
<organism evidence="2 3">
    <name type="scientific">Thermobifida halotolerans</name>
    <dbReference type="NCBI Taxonomy" id="483545"/>
    <lineage>
        <taxon>Bacteria</taxon>
        <taxon>Bacillati</taxon>
        <taxon>Actinomycetota</taxon>
        <taxon>Actinomycetes</taxon>
        <taxon>Streptosporangiales</taxon>
        <taxon>Nocardiopsidaceae</taxon>
        <taxon>Thermobifida</taxon>
    </lineage>
</organism>
<evidence type="ECO:0000313" key="3">
    <source>
        <dbReference type="Proteomes" id="UP000265719"/>
    </source>
</evidence>
<dbReference type="Gene3D" id="1.10.510.10">
    <property type="entry name" value="Transferase(Phosphotransferase) domain 1"/>
    <property type="match status" value="1"/>
</dbReference>
<dbReference type="EMBL" id="CP063196">
    <property type="protein sequence ID" value="UOE21963.1"/>
    <property type="molecule type" value="Genomic_DNA"/>
</dbReference>
<sequence length="273" mass="30390">MPSHGLRLLHRHATGVYLIPDRSVVVRVSRASDRSRLHTAVQVARWLADHGIAVTEPLALDQPLVDNDQAATFWTYYPQYGRPTPPAHYLGTLLRRIHALGDPPLPLPRYQPLADLAHTLKASTCLSDDDRVWLLDRRNHLLSVYEQLDLHLGEGVIHGDAYPGNTLWDGDTVRLGDWDECAIGPRELDLANTVHGGRRFGRSSEAIQAFLTAYGQNILTWPGLHTLLDLRDLHTLGAYIRRADAGDQTAAAHLTHRLSTLRSGDATASWLLD</sequence>
<proteinExistence type="predicted"/>
<dbReference type="KEGG" id="thao:NI17_009855"/>
<dbReference type="InterPro" id="IPR002575">
    <property type="entry name" value="Aminoglycoside_PTrfase"/>
</dbReference>
<name>A0AA97M1D7_9ACTN</name>
<reference evidence="2" key="1">
    <citation type="submission" date="2020-10" db="EMBL/GenBank/DDBJ databases">
        <title>De novo genome project of the cellulose decomposer Thermobifida halotolerans type strain.</title>
        <authorList>
            <person name="Nagy I."/>
            <person name="Horvath B."/>
            <person name="Kukolya J."/>
            <person name="Nagy I."/>
            <person name="Orsini M."/>
        </authorList>
    </citation>
    <scope>NUCLEOTIDE SEQUENCE</scope>
    <source>
        <strain evidence="2">DSM 44931</strain>
    </source>
</reference>
<dbReference type="Pfam" id="PF01636">
    <property type="entry name" value="APH"/>
    <property type="match status" value="1"/>
</dbReference>
<gene>
    <name evidence="2" type="ORF">NI17_009855</name>
</gene>
<evidence type="ECO:0000259" key="1">
    <source>
        <dbReference type="Pfam" id="PF01636"/>
    </source>
</evidence>
<evidence type="ECO:0000313" key="2">
    <source>
        <dbReference type="EMBL" id="UOE21963.1"/>
    </source>
</evidence>